<name>A3K410_SAGS3</name>
<sequence length="208" mass="21350">MQAYLPGFLASYAILLVAVLSPGPAVAMLLGVALSRGRASAVIASVGVAAGAATLAALTLAGVGVLVQQAAWAVTTLRMIGAAYLLWLAYGSLRKAIHPPHIAPDRMPPLSPLRAFATGYLMQVTNPKAIVFWIAIASVGATNGAPATVVALFLLGAFLISLSGHGAYALALSAAPVRALYARARRTIEATLGVFFTLFAIRLATARS</sequence>
<evidence type="ECO:0000256" key="1">
    <source>
        <dbReference type="ARBA" id="ARBA00004651"/>
    </source>
</evidence>
<organism evidence="7 8">
    <name type="scientific">Sagittula stellata (strain ATCC 700073 / DSM 11524 / E-37)</name>
    <dbReference type="NCBI Taxonomy" id="388399"/>
    <lineage>
        <taxon>Bacteria</taxon>
        <taxon>Pseudomonadati</taxon>
        <taxon>Pseudomonadota</taxon>
        <taxon>Alphaproteobacteria</taxon>
        <taxon>Rhodobacterales</taxon>
        <taxon>Roseobacteraceae</taxon>
        <taxon>Sagittula</taxon>
    </lineage>
</organism>
<dbReference type="GO" id="GO:0015171">
    <property type="term" value="F:amino acid transmembrane transporter activity"/>
    <property type="evidence" value="ECO:0007669"/>
    <property type="project" value="TreeGrafter"/>
</dbReference>
<keyword evidence="4 6" id="KW-1133">Transmembrane helix</keyword>
<feature type="transmembrane region" description="Helical" evidence="6">
    <location>
        <begin position="41"/>
        <end position="64"/>
    </location>
</feature>
<keyword evidence="2" id="KW-1003">Cell membrane</keyword>
<evidence type="ECO:0000313" key="7">
    <source>
        <dbReference type="EMBL" id="EBA08274.1"/>
    </source>
</evidence>
<proteinExistence type="predicted"/>
<evidence type="ECO:0000256" key="2">
    <source>
        <dbReference type="ARBA" id="ARBA00022475"/>
    </source>
</evidence>
<dbReference type="GO" id="GO:0005886">
    <property type="term" value="C:plasma membrane"/>
    <property type="evidence" value="ECO:0007669"/>
    <property type="project" value="UniProtKB-SubCell"/>
</dbReference>
<keyword evidence="8" id="KW-1185">Reference proteome</keyword>
<evidence type="ECO:0000256" key="5">
    <source>
        <dbReference type="ARBA" id="ARBA00023136"/>
    </source>
</evidence>
<dbReference type="Pfam" id="PF01810">
    <property type="entry name" value="LysE"/>
    <property type="match status" value="1"/>
</dbReference>
<feature type="transmembrane region" description="Helical" evidence="6">
    <location>
        <begin position="148"/>
        <end position="175"/>
    </location>
</feature>
<feature type="transmembrane region" description="Helical" evidence="6">
    <location>
        <begin position="70"/>
        <end position="93"/>
    </location>
</feature>
<dbReference type="EMBL" id="AAYA01000006">
    <property type="protein sequence ID" value="EBA08274.1"/>
    <property type="molecule type" value="Genomic_DNA"/>
</dbReference>
<evidence type="ECO:0000256" key="4">
    <source>
        <dbReference type="ARBA" id="ARBA00022989"/>
    </source>
</evidence>
<dbReference type="PANTHER" id="PTHR30086:SF17">
    <property type="entry name" value="LYSE FAMILY TRANSLOCATOR"/>
    <property type="match status" value="1"/>
</dbReference>
<dbReference type="OrthoDB" id="7659099at2"/>
<evidence type="ECO:0000313" key="8">
    <source>
        <dbReference type="Proteomes" id="UP000005713"/>
    </source>
</evidence>
<comment type="subcellular location">
    <subcellularLocation>
        <location evidence="1">Cell membrane</location>
        <topology evidence="1">Multi-pass membrane protein</topology>
    </subcellularLocation>
</comment>
<dbReference type="RefSeq" id="WP_005859231.1">
    <property type="nucleotide sequence ID" value="NZ_AAYA01000006.1"/>
</dbReference>
<dbReference type="Proteomes" id="UP000005713">
    <property type="component" value="Unassembled WGS sequence"/>
</dbReference>
<keyword evidence="5 6" id="KW-0472">Membrane</keyword>
<protein>
    <submittedName>
        <fullName evidence="7">Lysine exporter protein (LYSE/YGGA)</fullName>
    </submittedName>
</protein>
<dbReference type="eggNOG" id="COG1280">
    <property type="taxonomic scope" value="Bacteria"/>
</dbReference>
<gene>
    <name evidence="7" type="ORF">SSE37_12039</name>
</gene>
<evidence type="ECO:0000256" key="6">
    <source>
        <dbReference type="SAM" id="Phobius"/>
    </source>
</evidence>
<dbReference type="PANTHER" id="PTHR30086">
    <property type="entry name" value="ARGININE EXPORTER PROTEIN ARGO"/>
    <property type="match status" value="1"/>
</dbReference>
<feature type="transmembrane region" description="Helical" evidence="6">
    <location>
        <begin position="12"/>
        <end position="34"/>
    </location>
</feature>
<keyword evidence="3 6" id="KW-0812">Transmembrane</keyword>
<evidence type="ECO:0000256" key="3">
    <source>
        <dbReference type="ARBA" id="ARBA00022692"/>
    </source>
</evidence>
<accession>A3K410</accession>
<comment type="caution">
    <text evidence="7">The sequence shown here is derived from an EMBL/GenBank/DDBJ whole genome shotgun (WGS) entry which is preliminary data.</text>
</comment>
<dbReference type="AlphaFoldDB" id="A3K410"/>
<dbReference type="InterPro" id="IPR001123">
    <property type="entry name" value="LeuE-type"/>
</dbReference>
<reference evidence="7 8" key="1">
    <citation type="submission" date="2006-06" db="EMBL/GenBank/DDBJ databases">
        <authorList>
            <person name="Moran M.A."/>
            <person name="Ferriera S."/>
            <person name="Johnson J."/>
            <person name="Kravitz S."/>
            <person name="Beeson K."/>
            <person name="Sutton G."/>
            <person name="Rogers Y.-H."/>
            <person name="Friedman R."/>
            <person name="Frazier M."/>
            <person name="Venter J.C."/>
        </authorList>
    </citation>
    <scope>NUCLEOTIDE SEQUENCE [LARGE SCALE GENOMIC DNA]</scope>
    <source>
        <strain evidence="7 8">E-37</strain>
    </source>
</reference>